<dbReference type="KEGG" id="hbq:QI031_20810"/>
<dbReference type="InterPro" id="IPR019734">
    <property type="entry name" value="TPR_rpt"/>
</dbReference>
<sequence length="901" mass="99975">MSAIILLTTLSQIANPISLAAKPVNQISPPAIVRPQNSSNQQEQLNQGIKLYQEEQFSEAARIFQQAATAFKTAGDGLNEALTLNYLSLANQHLGRLSDAQAATNRSLALVQNQNGSKEYLSVRAQALNTQGKLQLAQGKAQLALKTWEEATKVYQKAGDQAGVIGSQINQTQALQTLGFYRRAQDTLENLENNLNQQPNSLLKVKGLLSLGNTWRVVGNTEQSQQVLEQAQKLAQELRSPQIVAETLLSLGNTYQALANNETRQNNQAEDFTQKALQTYSQVSETAASPTIKIQAQLNKLRLLIDKKQLSEVQKLWAQLPTEFEQLPLSRQKVYARINLAQSLIKLKQTDNTNNKDTQKLSANPSWLQVAQIVKVGVEEAKTLEDNRAQAYALGTLGSLYEKTAQFSEAEKLSEQAVQLAEGISASDIAYRWRWQLGRIYKATGNSAQAKGAYKQAINHLKSLRNDIASISRDVQFSFREEVEPVYREYVNLLLEGNPTPQNLEAATEVIDSLQVAELDNFFRRACLNAQPVNINNIDQQQNTAIIYPVILPNRLAVIVSLPSQSANKSERSYKLEFPKVDNAGNFVTKEILESTVEQVSQEISRPSGGDFLAGLQNLNSWLIEQPFQSDLQNVKNLAFILDGSLRNIPMATLYDGEKFLVEKDYNLVIVPGLQLLPTTAPLTAERLERQALVAGLSKLSEARKQEYQEKFGVSFSDLSNVEDEVKQIAEKVKVSNQQKLLNDDFKKSAVRRAVKSSALPVIHLATHGLFSSQAESTFIITSDGEVNVNELRSLLRNRETNQTEVIELLVLSACQTAKGDDRAALGIAGVAIQSGARSTLATLWSVTDDEAADVMVDFYNNLINEKMPKAEALRKAQANLLQTNRHPYYWAPYVLLGNWQ</sequence>
<dbReference type="PANTHER" id="PTHR10098:SF108">
    <property type="entry name" value="TETRATRICOPEPTIDE REPEAT PROTEIN 28"/>
    <property type="match status" value="1"/>
</dbReference>
<organism evidence="2 3">
    <name type="scientific">Halotia branconii CENA392</name>
    <dbReference type="NCBI Taxonomy" id="1539056"/>
    <lineage>
        <taxon>Bacteria</taxon>
        <taxon>Bacillati</taxon>
        <taxon>Cyanobacteriota</taxon>
        <taxon>Cyanophyceae</taxon>
        <taxon>Nostocales</taxon>
        <taxon>Nodulariaceae</taxon>
        <taxon>Halotia</taxon>
    </lineage>
</organism>
<dbReference type="SUPFAM" id="SSF48452">
    <property type="entry name" value="TPR-like"/>
    <property type="match status" value="2"/>
</dbReference>
<dbReference type="PANTHER" id="PTHR10098">
    <property type="entry name" value="RAPSYN-RELATED"/>
    <property type="match status" value="1"/>
</dbReference>
<dbReference type="RefSeq" id="WP_281481548.1">
    <property type="nucleotide sequence ID" value="NZ_CP124543.1"/>
</dbReference>
<name>A0AAJ6P821_9CYAN</name>
<dbReference type="Pfam" id="PF12770">
    <property type="entry name" value="CHAT"/>
    <property type="match status" value="1"/>
</dbReference>
<protein>
    <submittedName>
        <fullName evidence="2">CHAT domain-containing protein</fullName>
    </submittedName>
</protein>
<evidence type="ECO:0000313" key="3">
    <source>
        <dbReference type="Proteomes" id="UP001223520"/>
    </source>
</evidence>
<dbReference type="Gene3D" id="1.25.40.10">
    <property type="entry name" value="Tetratricopeptide repeat domain"/>
    <property type="match status" value="2"/>
</dbReference>
<gene>
    <name evidence="2" type="ORF">QI031_20810</name>
</gene>
<dbReference type="SMART" id="SM00028">
    <property type="entry name" value="TPR"/>
    <property type="match status" value="7"/>
</dbReference>
<feature type="domain" description="CHAT" evidence="1">
    <location>
        <begin position="616"/>
        <end position="899"/>
    </location>
</feature>
<dbReference type="InterPro" id="IPR024983">
    <property type="entry name" value="CHAT_dom"/>
</dbReference>
<evidence type="ECO:0000259" key="1">
    <source>
        <dbReference type="Pfam" id="PF12770"/>
    </source>
</evidence>
<evidence type="ECO:0000313" key="2">
    <source>
        <dbReference type="EMBL" id="WGV24221.1"/>
    </source>
</evidence>
<dbReference type="AlphaFoldDB" id="A0AAJ6P821"/>
<dbReference type="EMBL" id="CP124543">
    <property type="protein sequence ID" value="WGV24221.1"/>
    <property type="molecule type" value="Genomic_DNA"/>
</dbReference>
<keyword evidence="3" id="KW-1185">Reference proteome</keyword>
<dbReference type="InterPro" id="IPR011990">
    <property type="entry name" value="TPR-like_helical_dom_sf"/>
</dbReference>
<proteinExistence type="predicted"/>
<dbReference type="Proteomes" id="UP001223520">
    <property type="component" value="Chromosome"/>
</dbReference>
<reference evidence="2 3" key="1">
    <citation type="journal article" date="2023" name="Limnol Oceanogr Lett">
        <title>Environmental adaptations by the intertidal Antarctic cyanobacterium Halotia branconii CENA392 as revealed using long-read genome sequencing.</title>
        <authorList>
            <person name="Dextro R.B."/>
            <person name="Delbaje E."/>
            <person name="Freitas P.N.N."/>
            <person name="Geraldes V."/>
            <person name="Pinto E."/>
            <person name="Long P.F."/>
            <person name="Fiore M.F."/>
        </authorList>
    </citation>
    <scope>NUCLEOTIDE SEQUENCE [LARGE SCALE GENOMIC DNA]</scope>
    <source>
        <strain evidence="2 3">CENA392</strain>
    </source>
</reference>
<accession>A0AAJ6P821</accession>